<keyword evidence="1" id="KW-0732">Signal</keyword>
<feature type="signal peptide" evidence="1">
    <location>
        <begin position="1"/>
        <end position="16"/>
    </location>
</feature>
<evidence type="ECO:0000313" key="3">
    <source>
        <dbReference type="Proteomes" id="UP001153620"/>
    </source>
</evidence>
<keyword evidence="3" id="KW-1185">Reference proteome</keyword>
<dbReference type="EMBL" id="OU895877">
    <property type="protein sequence ID" value="CAG9797874.1"/>
    <property type="molecule type" value="Genomic_DNA"/>
</dbReference>
<proteinExistence type="predicted"/>
<dbReference type="OrthoDB" id="8196554at2759"/>
<dbReference type="PANTHER" id="PTHR11008">
    <property type="entry name" value="PROTEIN TAKEOUT-LIKE PROTEIN"/>
    <property type="match status" value="1"/>
</dbReference>
<gene>
    <name evidence="2" type="ORF">CHIRRI_LOCUS860</name>
</gene>
<accession>A0A9N9WND5</accession>
<name>A0A9N9WND5_9DIPT</name>
<organism evidence="2 3">
    <name type="scientific">Chironomus riparius</name>
    <dbReference type="NCBI Taxonomy" id="315576"/>
    <lineage>
        <taxon>Eukaryota</taxon>
        <taxon>Metazoa</taxon>
        <taxon>Ecdysozoa</taxon>
        <taxon>Arthropoda</taxon>
        <taxon>Hexapoda</taxon>
        <taxon>Insecta</taxon>
        <taxon>Pterygota</taxon>
        <taxon>Neoptera</taxon>
        <taxon>Endopterygota</taxon>
        <taxon>Diptera</taxon>
        <taxon>Nematocera</taxon>
        <taxon>Chironomoidea</taxon>
        <taxon>Chironomidae</taxon>
        <taxon>Chironominae</taxon>
        <taxon>Chironomus</taxon>
    </lineage>
</organism>
<sequence length="248" mass="28793">MKILVVLSCMVGISLAEIVDRPFFMQPCSRSDPNRNECVRSSIEKFFIGLEKNPTYYSDLKFEPLEYGPITFAYDYENFLKGFMKFNNCKCYGLQDAKVLKTKTYFSDKEIKIHALLKHPKLWVNGEYEANGELQPLKYANSGTFNVTILDVTAKWTVKGTVVNRNGEDFLNIDYFDINPDAKGMKFAATGTRPNDLFLKTLVEFINQSWRPFYEVLIPETRKQWDPVFKQLSNRIIKNIPYKQLSLP</sequence>
<dbReference type="AlphaFoldDB" id="A0A9N9WND5"/>
<dbReference type="InterPro" id="IPR038606">
    <property type="entry name" value="To_sf"/>
</dbReference>
<evidence type="ECO:0000313" key="2">
    <source>
        <dbReference type="EMBL" id="CAG9797874.1"/>
    </source>
</evidence>
<dbReference type="Gene3D" id="3.15.10.30">
    <property type="entry name" value="Haemolymph juvenile hormone binding protein"/>
    <property type="match status" value="1"/>
</dbReference>
<feature type="chain" id="PRO_5040170092" evidence="1">
    <location>
        <begin position="17"/>
        <end position="248"/>
    </location>
</feature>
<dbReference type="Proteomes" id="UP001153620">
    <property type="component" value="Chromosome 1"/>
</dbReference>
<dbReference type="InterPro" id="IPR010562">
    <property type="entry name" value="Haemolymph_juvenile_hormone-bd"/>
</dbReference>
<evidence type="ECO:0000256" key="1">
    <source>
        <dbReference type="SAM" id="SignalP"/>
    </source>
</evidence>
<dbReference type="GO" id="GO:0005615">
    <property type="term" value="C:extracellular space"/>
    <property type="evidence" value="ECO:0007669"/>
    <property type="project" value="TreeGrafter"/>
</dbReference>
<dbReference type="Pfam" id="PF06585">
    <property type="entry name" value="JHBP"/>
    <property type="match status" value="1"/>
</dbReference>
<dbReference type="PANTHER" id="PTHR11008:SF18">
    <property type="entry name" value="BCDNA.GH05536-RELATED"/>
    <property type="match status" value="1"/>
</dbReference>
<reference evidence="2" key="1">
    <citation type="submission" date="2022-01" db="EMBL/GenBank/DDBJ databases">
        <authorList>
            <person name="King R."/>
        </authorList>
    </citation>
    <scope>NUCLEOTIDE SEQUENCE</scope>
</reference>
<reference evidence="2" key="2">
    <citation type="submission" date="2022-10" db="EMBL/GenBank/DDBJ databases">
        <authorList>
            <consortium name="ENA_rothamsted_submissions"/>
            <consortium name="culmorum"/>
            <person name="King R."/>
        </authorList>
    </citation>
    <scope>NUCLEOTIDE SEQUENCE</scope>
</reference>
<dbReference type="SMART" id="SM00700">
    <property type="entry name" value="JHBP"/>
    <property type="match status" value="1"/>
</dbReference>
<protein>
    <submittedName>
        <fullName evidence="2">Uncharacterized protein</fullName>
    </submittedName>
</protein>